<evidence type="ECO:0000313" key="1">
    <source>
        <dbReference type="EMBL" id="QHT86112.1"/>
    </source>
</evidence>
<proteinExistence type="predicted"/>
<sequence>MSEKKTIHINPDLFSFSKNTTKKKKMPNENISSPIKIKTNMHHTPTPRTLRKSVLKMIRENQEKSLKNIYSEKNNQPKLSPTDDFDNDFNQSLNFFSKLTQKREEELKQANPNIHNSTLKKYPNPQPNSILLQPNQSVPLNENVQLEFPTEFSLPLQQSIYKEPPIPIVRPLVPPSYGCLKNGSLPTYRNWKHQTQRTYPPIQNQPNTNLYDNPEPFISSNEMPSEKVRSIGIMKTIAKAEEQLAPKKNNIRYLKRRKIYKRTYRVGRSKTVPKIGVLISNRTLRNRTTEQTHLLKQIPIQEVRKYLIKKGFIKIGTTAPNDVLRKMYESVLLICGDVQNHNPDNLLYNFINDNTPT</sequence>
<organism evidence="1">
    <name type="scientific">viral metagenome</name>
    <dbReference type="NCBI Taxonomy" id="1070528"/>
    <lineage>
        <taxon>unclassified sequences</taxon>
        <taxon>metagenomes</taxon>
        <taxon>organismal metagenomes</taxon>
    </lineage>
</organism>
<accession>A0A6C0I015</accession>
<reference evidence="1" key="1">
    <citation type="journal article" date="2020" name="Nature">
        <title>Giant virus diversity and host interactions through global metagenomics.</title>
        <authorList>
            <person name="Schulz F."/>
            <person name="Roux S."/>
            <person name="Paez-Espino D."/>
            <person name="Jungbluth S."/>
            <person name="Walsh D.A."/>
            <person name="Denef V.J."/>
            <person name="McMahon K.D."/>
            <person name="Konstantinidis K.T."/>
            <person name="Eloe-Fadrosh E.A."/>
            <person name="Kyrpides N.C."/>
            <person name="Woyke T."/>
        </authorList>
    </citation>
    <scope>NUCLEOTIDE SEQUENCE</scope>
    <source>
        <strain evidence="1">GVMAG-M-3300023184-184</strain>
    </source>
</reference>
<protein>
    <submittedName>
        <fullName evidence="1">Uncharacterized protein</fullName>
    </submittedName>
</protein>
<dbReference type="AlphaFoldDB" id="A0A6C0I015"/>
<name>A0A6C0I015_9ZZZZ</name>
<dbReference type="EMBL" id="MN740058">
    <property type="protein sequence ID" value="QHT86112.1"/>
    <property type="molecule type" value="Genomic_DNA"/>
</dbReference>